<protein>
    <submittedName>
        <fullName evidence="8">Inner membrane transporter RhtA</fullName>
    </submittedName>
</protein>
<dbReference type="SUPFAM" id="SSF103481">
    <property type="entry name" value="Multidrug resistance efflux transporter EmrE"/>
    <property type="match status" value="2"/>
</dbReference>
<dbReference type="OrthoDB" id="9815120at2"/>
<dbReference type="AlphaFoldDB" id="A0A4R6IP07"/>
<evidence type="ECO:0000256" key="6">
    <source>
        <dbReference type="SAM" id="Phobius"/>
    </source>
</evidence>
<keyword evidence="9" id="KW-1185">Reference proteome</keyword>
<evidence type="ECO:0000313" key="9">
    <source>
        <dbReference type="Proteomes" id="UP000295499"/>
    </source>
</evidence>
<feature type="transmembrane region" description="Helical" evidence="6">
    <location>
        <begin position="262"/>
        <end position="282"/>
    </location>
</feature>
<dbReference type="RefSeq" id="WP_133551585.1">
    <property type="nucleotide sequence ID" value="NZ_SNWM01000001.1"/>
</dbReference>
<accession>A0A4R6IP07</accession>
<dbReference type="InterPro" id="IPR000620">
    <property type="entry name" value="EamA_dom"/>
</dbReference>
<comment type="subcellular location">
    <subcellularLocation>
        <location evidence="1">Membrane</location>
        <topology evidence="1">Multi-pass membrane protein</topology>
    </subcellularLocation>
</comment>
<feature type="transmembrane region" description="Helical" evidence="6">
    <location>
        <begin position="37"/>
        <end position="59"/>
    </location>
</feature>
<feature type="transmembrane region" description="Helical" evidence="6">
    <location>
        <begin position="171"/>
        <end position="192"/>
    </location>
</feature>
<evidence type="ECO:0000256" key="5">
    <source>
        <dbReference type="ARBA" id="ARBA00023136"/>
    </source>
</evidence>
<feature type="domain" description="EamA" evidence="7">
    <location>
        <begin position="146"/>
        <end position="276"/>
    </location>
</feature>
<feature type="transmembrane region" description="Helical" evidence="6">
    <location>
        <begin position="204"/>
        <end position="224"/>
    </location>
</feature>
<feature type="transmembrane region" description="Helical" evidence="6">
    <location>
        <begin position="97"/>
        <end position="115"/>
    </location>
</feature>
<sequence length="288" mass="29682">MEPNTTRKPILAPIPAVILAIISVQGGAAIAKGLFPVIGPASTASLRIGISALILLAVNRPNLRILTGKQWKAVIPYGLMLGAMNFVFYLAAERIPLGLAVALEFVGPLLVAVLGSKRKTDYLWVVLAAGGIALIAPWTAKGLDPMGVGLALLAGAFWAGYIIMGSAVSKVISGGTAVTVGMLVASIIIVPFGVASGGFEKLTLGLSLSGIALALLSSAIPFSLEMSALHKLPKKTFGILMSLEPAAAAICGLIFIHEVLSLKEWIAVMLIVLASLGAALTAKTQKDQ</sequence>
<feature type="transmembrane region" description="Helical" evidence="6">
    <location>
        <begin position="12"/>
        <end position="31"/>
    </location>
</feature>
<dbReference type="PANTHER" id="PTHR32322:SF2">
    <property type="entry name" value="EAMA DOMAIN-CONTAINING PROTEIN"/>
    <property type="match status" value="1"/>
</dbReference>
<gene>
    <name evidence="8" type="ORF">CLV32_0267</name>
</gene>
<comment type="caution">
    <text evidence="8">The sequence shown here is derived from an EMBL/GenBank/DDBJ whole genome shotgun (WGS) entry which is preliminary data.</text>
</comment>
<dbReference type="InterPro" id="IPR037185">
    <property type="entry name" value="EmrE-like"/>
</dbReference>
<keyword evidence="5 6" id="KW-0472">Membrane</keyword>
<evidence type="ECO:0000256" key="3">
    <source>
        <dbReference type="ARBA" id="ARBA00022692"/>
    </source>
</evidence>
<name>A0A4R6IP07_9SPHI</name>
<proteinExistence type="inferred from homology"/>
<feature type="transmembrane region" description="Helical" evidence="6">
    <location>
        <begin position="146"/>
        <end position="164"/>
    </location>
</feature>
<dbReference type="PANTHER" id="PTHR32322">
    <property type="entry name" value="INNER MEMBRANE TRANSPORTER"/>
    <property type="match status" value="1"/>
</dbReference>
<feature type="transmembrane region" description="Helical" evidence="6">
    <location>
        <begin position="236"/>
        <end position="256"/>
    </location>
</feature>
<dbReference type="GO" id="GO:0016020">
    <property type="term" value="C:membrane"/>
    <property type="evidence" value="ECO:0007669"/>
    <property type="project" value="UniProtKB-SubCell"/>
</dbReference>
<reference evidence="8 9" key="1">
    <citation type="submission" date="2019-03" db="EMBL/GenBank/DDBJ databases">
        <title>Genomic Encyclopedia of Archaeal and Bacterial Type Strains, Phase II (KMG-II): from individual species to whole genera.</title>
        <authorList>
            <person name="Goeker M."/>
        </authorList>
    </citation>
    <scope>NUCLEOTIDE SEQUENCE [LARGE SCALE GENOMIC DNA]</scope>
    <source>
        <strain evidence="8 9">DSM 19034</strain>
    </source>
</reference>
<organism evidence="8 9">
    <name type="scientific">Pedobacter duraquae</name>
    <dbReference type="NCBI Taxonomy" id="425511"/>
    <lineage>
        <taxon>Bacteria</taxon>
        <taxon>Pseudomonadati</taxon>
        <taxon>Bacteroidota</taxon>
        <taxon>Sphingobacteriia</taxon>
        <taxon>Sphingobacteriales</taxon>
        <taxon>Sphingobacteriaceae</taxon>
        <taxon>Pedobacter</taxon>
    </lineage>
</organism>
<dbReference type="Pfam" id="PF00892">
    <property type="entry name" value="EamA"/>
    <property type="match status" value="1"/>
</dbReference>
<dbReference type="Proteomes" id="UP000295499">
    <property type="component" value="Unassembled WGS sequence"/>
</dbReference>
<evidence type="ECO:0000256" key="4">
    <source>
        <dbReference type="ARBA" id="ARBA00022989"/>
    </source>
</evidence>
<dbReference type="EMBL" id="SNWM01000001">
    <property type="protein sequence ID" value="TDO23980.1"/>
    <property type="molecule type" value="Genomic_DNA"/>
</dbReference>
<comment type="similarity">
    <text evidence="2">Belongs to the EamA transporter family.</text>
</comment>
<dbReference type="InterPro" id="IPR050638">
    <property type="entry name" value="AA-Vitamin_Transporters"/>
</dbReference>
<feature type="transmembrane region" description="Helical" evidence="6">
    <location>
        <begin position="122"/>
        <end position="140"/>
    </location>
</feature>
<keyword evidence="4 6" id="KW-1133">Transmembrane helix</keyword>
<evidence type="ECO:0000256" key="2">
    <source>
        <dbReference type="ARBA" id="ARBA00007362"/>
    </source>
</evidence>
<keyword evidence="3 6" id="KW-0812">Transmembrane</keyword>
<feature type="transmembrane region" description="Helical" evidence="6">
    <location>
        <begin position="71"/>
        <end position="91"/>
    </location>
</feature>
<evidence type="ECO:0000313" key="8">
    <source>
        <dbReference type="EMBL" id="TDO23980.1"/>
    </source>
</evidence>
<evidence type="ECO:0000259" key="7">
    <source>
        <dbReference type="Pfam" id="PF00892"/>
    </source>
</evidence>
<evidence type="ECO:0000256" key="1">
    <source>
        <dbReference type="ARBA" id="ARBA00004141"/>
    </source>
</evidence>